<keyword evidence="4" id="KW-0812">Transmembrane</keyword>
<dbReference type="EMBL" id="KV442015">
    <property type="protein sequence ID" value="OAQ35156.1"/>
    <property type="molecule type" value="Genomic_DNA"/>
</dbReference>
<dbReference type="AlphaFoldDB" id="A0A197KEQ4"/>
<keyword evidence="2" id="KW-0677">Repeat</keyword>
<dbReference type="InterPro" id="IPR056737">
    <property type="entry name" value="Beta-prop_ATRN-MKLN-like"/>
</dbReference>
<name>A0A197KEQ4_9FUNG</name>
<feature type="region of interest" description="Disordered" evidence="3">
    <location>
        <begin position="728"/>
        <end position="750"/>
    </location>
</feature>
<evidence type="ECO:0000256" key="1">
    <source>
        <dbReference type="ARBA" id="ARBA00022441"/>
    </source>
</evidence>
<keyword evidence="4" id="KW-0472">Membrane</keyword>
<keyword evidence="4" id="KW-1133">Transmembrane helix</keyword>
<keyword evidence="7" id="KW-1185">Reference proteome</keyword>
<dbReference type="Pfam" id="PF24681">
    <property type="entry name" value="Kelch_KLHDC2_KLHL20_DRC7"/>
    <property type="match status" value="1"/>
</dbReference>
<dbReference type="PANTHER" id="PTHR46228">
    <property type="entry name" value="KELCH DOMAIN-CONTAINING PROTEIN"/>
    <property type="match status" value="1"/>
</dbReference>
<evidence type="ECO:0000313" key="7">
    <source>
        <dbReference type="Proteomes" id="UP000078512"/>
    </source>
</evidence>
<organism evidence="6 7">
    <name type="scientific">Linnemannia elongata AG-77</name>
    <dbReference type="NCBI Taxonomy" id="1314771"/>
    <lineage>
        <taxon>Eukaryota</taxon>
        <taxon>Fungi</taxon>
        <taxon>Fungi incertae sedis</taxon>
        <taxon>Mucoromycota</taxon>
        <taxon>Mortierellomycotina</taxon>
        <taxon>Mortierellomycetes</taxon>
        <taxon>Mortierellales</taxon>
        <taxon>Mortierellaceae</taxon>
        <taxon>Linnemannia</taxon>
    </lineage>
</organism>
<evidence type="ECO:0000256" key="3">
    <source>
        <dbReference type="SAM" id="MobiDB-lite"/>
    </source>
</evidence>
<dbReference type="InterPro" id="IPR015915">
    <property type="entry name" value="Kelch-typ_b-propeller"/>
</dbReference>
<evidence type="ECO:0000259" key="5">
    <source>
        <dbReference type="Pfam" id="PF24981"/>
    </source>
</evidence>
<reference evidence="6 7" key="1">
    <citation type="submission" date="2016-05" db="EMBL/GenBank/DDBJ databases">
        <title>Genome sequencing reveals origins of a unique bacterial endosymbiosis in the earliest lineages of terrestrial Fungi.</title>
        <authorList>
            <consortium name="DOE Joint Genome Institute"/>
            <person name="Uehling J."/>
            <person name="Gryganskyi A."/>
            <person name="Hameed K."/>
            <person name="Tschaplinski T."/>
            <person name="Misztal P."/>
            <person name="Wu S."/>
            <person name="Desiro A."/>
            <person name="Vande Pol N."/>
            <person name="Du Z.-Y."/>
            <person name="Zienkiewicz A."/>
            <person name="Zienkiewicz K."/>
            <person name="Morin E."/>
            <person name="Tisserant E."/>
            <person name="Splivallo R."/>
            <person name="Hainaut M."/>
            <person name="Henrissat B."/>
            <person name="Ohm R."/>
            <person name="Kuo A."/>
            <person name="Yan J."/>
            <person name="Lipzen A."/>
            <person name="Nolan M."/>
            <person name="Labutti K."/>
            <person name="Barry K."/>
            <person name="Goldstein A."/>
            <person name="Labbe J."/>
            <person name="Schadt C."/>
            <person name="Tuskan G."/>
            <person name="Grigoriev I."/>
            <person name="Martin F."/>
            <person name="Vilgalys R."/>
            <person name="Bonito G."/>
        </authorList>
    </citation>
    <scope>NUCLEOTIDE SEQUENCE [LARGE SCALE GENOMIC DNA]</scope>
    <source>
        <strain evidence="6 7">AG-77</strain>
    </source>
</reference>
<dbReference type="OrthoDB" id="10251809at2759"/>
<evidence type="ECO:0000313" key="6">
    <source>
        <dbReference type="EMBL" id="OAQ35156.1"/>
    </source>
</evidence>
<dbReference type="PANTHER" id="PTHR46228:SF2">
    <property type="entry name" value="KELCH REPEAT PROTEIN (AFU_ORTHOLOGUE AFUA_4G14350)"/>
    <property type="match status" value="1"/>
</dbReference>
<proteinExistence type="predicted"/>
<feature type="region of interest" description="Disordered" evidence="3">
    <location>
        <begin position="439"/>
        <end position="471"/>
    </location>
</feature>
<evidence type="ECO:0000256" key="4">
    <source>
        <dbReference type="SAM" id="Phobius"/>
    </source>
</evidence>
<dbReference type="Gene3D" id="2.120.10.80">
    <property type="entry name" value="Kelch-type beta propeller"/>
    <property type="match status" value="2"/>
</dbReference>
<dbReference type="STRING" id="1314771.A0A197KEQ4"/>
<sequence length="750" mass="78868">MASTTGNTRPPVHTHRSYCSTFSSTTTTSTTILIALSAFLLALLASTIDAQVPVSRRRLAYAQYNDQLYLQGGIAQAGVSNQFNALDLTKPWSTVSPSWTMLGGGNWVSHHTMVAVKPEHAAGLGSGTQGYLISIGGNPASSGFWSAYDIQAGKWANLTVPAPYIGLEGQAAVSDPSTGQVYIVGGYYADAVTNATVANRLTVYDPKSNSVVMQQAATDKTNMTGAAVVWSTKRNTILLFGGSRATSASAVSGLPMGNIDEYDPASKIWKTMATTGNVPTRALDACAAASDDGSKIVLFGGSLDANTFFSTIYTLDVVSGVWSQGEAAPEYRARMACGFHSGQFVVFGGSRGTNQMTSMHNNLPIIYDVNANAWSVNFDPNKATDDSGTGNKGAIIGGAVGGVVVLIICAVSGFCFVKRKRVKRDREAKDSEEKAAALIVGRDDDNRPGQRVVLDKHNNRENPDAYGKPGAMSAADHYAAAATFQAANTSPSAHAASRHSDTFSQGVSEHDYAVALPVGNARALSDTASQPDSQYYYQQMQLQQQPYQQQFQQQHQQYADQAAYVNMAPGSPAHSQSTPTHSFAQSALVPHQFPINTLGGYPVSAAGGYTVPVLIQQGDGNTQGPHSWTGSYYDTQPVSGTGSPIPTVPLITYNGGVVPQMQQPWARSSGYYGVTTASATPTTPGFPPLDSPAGWGGSNSVATAVDSTNGGGLNKYADDGYADNKLTALPARGPQAVSPGAPTEYIRPPQ</sequence>
<feature type="domain" description="Attractin/MKLN-like beta-propeller" evidence="5">
    <location>
        <begin position="50"/>
        <end position="248"/>
    </location>
</feature>
<protein>
    <submittedName>
        <fullName evidence="6">Galactose oxidase</fullName>
    </submittedName>
</protein>
<feature type="transmembrane region" description="Helical" evidence="4">
    <location>
        <begin position="394"/>
        <end position="417"/>
    </location>
</feature>
<keyword evidence="1" id="KW-0880">Kelch repeat</keyword>
<dbReference type="Proteomes" id="UP000078512">
    <property type="component" value="Unassembled WGS sequence"/>
</dbReference>
<dbReference type="Pfam" id="PF24981">
    <property type="entry name" value="Beta-prop_ATRN-LZTR1"/>
    <property type="match status" value="1"/>
</dbReference>
<dbReference type="SUPFAM" id="SSF117281">
    <property type="entry name" value="Kelch motif"/>
    <property type="match status" value="1"/>
</dbReference>
<gene>
    <name evidence="6" type="ORF">K457DRAFT_13714</name>
</gene>
<accession>A0A197KEQ4</accession>
<feature type="compositionally biased region" description="Basic and acidic residues" evidence="3">
    <location>
        <begin position="439"/>
        <end position="463"/>
    </location>
</feature>
<evidence type="ECO:0000256" key="2">
    <source>
        <dbReference type="ARBA" id="ARBA00022737"/>
    </source>
</evidence>